<evidence type="ECO:0008006" key="11">
    <source>
        <dbReference type="Google" id="ProtNLM"/>
    </source>
</evidence>
<comment type="caution">
    <text evidence="9">The sequence shown here is derived from an EMBL/GenBank/DDBJ whole genome shotgun (WGS) entry which is preliminary data.</text>
</comment>
<feature type="signal peptide" evidence="8">
    <location>
        <begin position="1"/>
        <end position="26"/>
    </location>
</feature>
<dbReference type="EMBL" id="WELI01000001">
    <property type="protein sequence ID" value="KAB7732484.1"/>
    <property type="molecule type" value="Genomic_DNA"/>
</dbReference>
<evidence type="ECO:0000256" key="4">
    <source>
        <dbReference type="ARBA" id="ARBA00022525"/>
    </source>
</evidence>
<comment type="subcellular location">
    <subcellularLocation>
        <location evidence="1">Cell envelope</location>
    </subcellularLocation>
    <subcellularLocation>
        <location evidence="2">Cell outer membrane</location>
    </subcellularLocation>
    <subcellularLocation>
        <location evidence="3">Secreted</location>
    </subcellularLocation>
</comment>
<dbReference type="InterPro" id="IPR012334">
    <property type="entry name" value="Pectin_lyas_fold"/>
</dbReference>
<dbReference type="PANTHER" id="PTHR11319:SF35">
    <property type="entry name" value="OUTER MEMBRANE PROTEIN PMPC-RELATED"/>
    <property type="match status" value="1"/>
</dbReference>
<keyword evidence="7" id="KW-0998">Cell outer membrane</keyword>
<evidence type="ECO:0000256" key="8">
    <source>
        <dbReference type="SAM" id="SignalP"/>
    </source>
</evidence>
<accession>A0A7J5U3R1</accession>
<keyword evidence="10" id="KW-1185">Reference proteome</keyword>
<dbReference type="Gene3D" id="2.160.20.10">
    <property type="entry name" value="Single-stranded right-handed beta-helix, Pectin lyase-like"/>
    <property type="match status" value="1"/>
</dbReference>
<dbReference type="InterPro" id="IPR059226">
    <property type="entry name" value="Choice_anch_Q_dom"/>
</dbReference>
<dbReference type="RefSeq" id="WP_152121825.1">
    <property type="nucleotide sequence ID" value="NZ_WELI01000001.1"/>
</dbReference>
<proteinExistence type="predicted"/>
<evidence type="ECO:0000256" key="3">
    <source>
        <dbReference type="ARBA" id="ARBA00004613"/>
    </source>
</evidence>
<dbReference type="InterPro" id="IPR003368">
    <property type="entry name" value="POMP_repeat"/>
</dbReference>
<reference evidence="9 10" key="1">
    <citation type="submission" date="2019-10" db="EMBL/GenBank/DDBJ databases">
        <title>Rudanella paleaurantiibacter sp. nov., isolated from sludge.</title>
        <authorList>
            <person name="Xu S.Q."/>
        </authorList>
    </citation>
    <scope>NUCLEOTIDE SEQUENCE [LARGE SCALE GENOMIC DNA]</scope>
    <source>
        <strain evidence="9 10">HX-22-17</strain>
    </source>
</reference>
<dbReference type="SMART" id="SM00710">
    <property type="entry name" value="PbH1"/>
    <property type="match status" value="6"/>
</dbReference>
<evidence type="ECO:0000256" key="1">
    <source>
        <dbReference type="ARBA" id="ARBA00004196"/>
    </source>
</evidence>
<dbReference type="GO" id="GO:0009279">
    <property type="term" value="C:cell outer membrane"/>
    <property type="evidence" value="ECO:0007669"/>
    <property type="project" value="UniProtKB-SubCell"/>
</dbReference>
<dbReference type="Pfam" id="PF02415">
    <property type="entry name" value="Chlam_PMP"/>
    <property type="match status" value="2"/>
</dbReference>
<organism evidence="9 10">
    <name type="scientific">Rudanella paleaurantiibacter</name>
    <dbReference type="NCBI Taxonomy" id="2614655"/>
    <lineage>
        <taxon>Bacteria</taxon>
        <taxon>Pseudomonadati</taxon>
        <taxon>Bacteroidota</taxon>
        <taxon>Cytophagia</taxon>
        <taxon>Cytophagales</taxon>
        <taxon>Cytophagaceae</taxon>
        <taxon>Rudanella</taxon>
    </lineage>
</organism>
<dbReference type="PANTHER" id="PTHR11319">
    <property type="entry name" value="G PROTEIN-COUPLED RECEPTOR-RELATED"/>
    <property type="match status" value="1"/>
</dbReference>
<sequence>MFYRLPQILRLIILLFSVIISFSAQSQTTRFVSTTGLNTNPASATSWATSTTNLQGCLNASQAGDQVWIANGLYKPGGASNTNRGLSFFIPSGVKVYGSFVGNEASLDQRPALQMPATTSAISTTLSGEIGLPGSVTDNSYRVVESYGNASTQLDGFVITGGYAYTQNTNGGGIYLLFSSIHVKNCSIEYNAASGGGAAVACYEGSPTFTDCSFRYNVTDGQGGAMLLGAGSAPKMVNCILGDNRALQGAGSYLQSGATLQATNVLFKNNVSQSPGGGIYLNGSSASLTNCTLESNSATLGGGVFSTNGTSFSLVTSTIKNNVANSGGGVYVLSNASVATTRPTLITSCTLTGNTATNYGGGVQLDAAVGTITTTHFESNSAVYGASVSVLSSTATVSGGTFQKNKSAYGGGLYTFRANSILDNCTFTENTVTQRGGALCNNGESTIKFNRCRLNDNTSTDAGGAIYNVGPNSFITLTNSIAQRNSAFNGGVARTNSGTLKAINCTFEGNRSPFGGAFYDDFATLQLDNCILWNNGARSINTHDRVCEANHSLFEEFPTSLTGTNNFTATSSPFISAISLQLAPCSPAINAGNPAIQEPQVGIFDFAGAPRFYGNGRIDIGALELQTDASALFTLRNGDWTDPSVWSCGRVPTFADSVEIQHSVTIPPNVSVAAFRVQYKMGGLNVFGTGGRLKLGL</sequence>
<keyword evidence="5 8" id="KW-0732">Signal</keyword>
<evidence type="ECO:0000256" key="6">
    <source>
        <dbReference type="ARBA" id="ARBA00023136"/>
    </source>
</evidence>
<keyword evidence="6" id="KW-0472">Membrane</keyword>
<dbReference type="AlphaFoldDB" id="A0A7J5U3R1"/>
<keyword evidence="4" id="KW-0964">Secreted</keyword>
<feature type="chain" id="PRO_5029858408" description="Right-handed parallel beta-helix repeat-containing protein" evidence="8">
    <location>
        <begin position="27"/>
        <end position="697"/>
    </location>
</feature>
<evidence type="ECO:0000256" key="2">
    <source>
        <dbReference type="ARBA" id="ARBA00004442"/>
    </source>
</evidence>
<evidence type="ECO:0000256" key="7">
    <source>
        <dbReference type="ARBA" id="ARBA00023237"/>
    </source>
</evidence>
<evidence type="ECO:0000256" key="5">
    <source>
        <dbReference type="ARBA" id="ARBA00022729"/>
    </source>
</evidence>
<dbReference type="SUPFAM" id="SSF51126">
    <property type="entry name" value="Pectin lyase-like"/>
    <property type="match status" value="2"/>
</dbReference>
<protein>
    <recommendedName>
        <fullName evidence="11">Right-handed parallel beta-helix repeat-containing protein</fullName>
    </recommendedName>
</protein>
<name>A0A7J5U3R1_9BACT</name>
<evidence type="ECO:0000313" key="9">
    <source>
        <dbReference type="EMBL" id="KAB7732484.1"/>
    </source>
</evidence>
<dbReference type="GO" id="GO:0005576">
    <property type="term" value="C:extracellular region"/>
    <property type="evidence" value="ECO:0007669"/>
    <property type="project" value="UniProtKB-SubCell"/>
</dbReference>
<dbReference type="InterPro" id="IPR011050">
    <property type="entry name" value="Pectin_lyase_fold/virulence"/>
</dbReference>
<gene>
    <name evidence="9" type="ORF">F5984_00545</name>
</gene>
<dbReference type="Proteomes" id="UP000488299">
    <property type="component" value="Unassembled WGS sequence"/>
</dbReference>
<dbReference type="NCBIfam" id="NF041518">
    <property type="entry name" value="choice_anch_Q"/>
    <property type="match status" value="1"/>
</dbReference>
<dbReference type="InterPro" id="IPR006626">
    <property type="entry name" value="PbH1"/>
</dbReference>
<evidence type="ECO:0000313" key="10">
    <source>
        <dbReference type="Proteomes" id="UP000488299"/>
    </source>
</evidence>